<gene>
    <name evidence="7" type="ORF">FR932_05405</name>
</gene>
<dbReference type="SMART" id="SM00028">
    <property type="entry name" value="TPR"/>
    <property type="match status" value="1"/>
</dbReference>
<dbReference type="Pfam" id="PF23914">
    <property type="entry name" value="TPR_CcmH_CycH"/>
    <property type="match status" value="1"/>
</dbReference>
<reference evidence="7 8" key="1">
    <citation type="submission" date="2019-09" db="EMBL/GenBank/DDBJ databases">
        <title>Hybrid Assembly of the complete Genome of the Deep-Sea Bacterium Moritella marina from long Nanopore and Illumina reads.</title>
        <authorList>
            <person name="Magin S."/>
            <person name="Georgoulis A."/>
            <person name="Papadimitriou K."/>
            <person name="Iliakis G."/>
            <person name="Vorgias C.E."/>
        </authorList>
    </citation>
    <scope>NUCLEOTIDE SEQUENCE [LARGE SCALE GENOMIC DNA]</scope>
    <source>
        <strain evidence="7 8">MP-1</strain>
    </source>
</reference>
<dbReference type="Gene3D" id="1.25.40.10">
    <property type="entry name" value="Tetratricopeptide repeat domain"/>
    <property type="match status" value="1"/>
</dbReference>
<dbReference type="KEGG" id="mmaa:FR932_05405"/>
<dbReference type="RefSeq" id="WP_019439867.1">
    <property type="nucleotide sequence ID" value="NZ_ALOE01000004.1"/>
</dbReference>
<dbReference type="AlphaFoldDB" id="A0A5J6WI86"/>
<evidence type="ECO:0000256" key="1">
    <source>
        <dbReference type="ARBA" id="ARBA00022737"/>
    </source>
</evidence>
<dbReference type="EMBL" id="CP044399">
    <property type="protein sequence ID" value="QFI37304.1"/>
    <property type="molecule type" value="Genomic_DNA"/>
</dbReference>
<evidence type="ECO:0000259" key="6">
    <source>
        <dbReference type="Pfam" id="PF23914"/>
    </source>
</evidence>
<dbReference type="InterPro" id="IPR056413">
    <property type="entry name" value="TPR_CcmH_CycH"/>
</dbReference>
<keyword evidence="1" id="KW-0677">Repeat</keyword>
<dbReference type="GO" id="GO:0017004">
    <property type="term" value="P:cytochrome complex assembly"/>
    <property type="evidence" value="ECO:0007669"/>
    <property type="project" value="UniProtKB-KW"/>
</dbReference>
<keyword evidence="3 4" id="KW-0802">TPR repeat</keyword>
<dbReference type="InterPro" id="IPR011990">
    <property type="entry name" value="TPR-like_helical_dom_sf"/>
</dbReference>
<protein>
    <submittedName>
        <fullName evidence="7">Tetratricopeptide repeat protein</fullName>
    </submittedName>
</protein>
<keyword evidence="5" id="KW-0812">Transmembrane</keyword>
<sequence>MLNCSQSLSTDELAMRKPLWTPVIVSVLIGGSAAGYYLLSDYKALETQQAVIAAAPFEQLSLSQMSDKRILTLQAKLYDDKQNAKLWYQLGNAYMYNGEYDNAVLVFDYAIRLTPSPTAMHYSAKASALYYANGQHLTADVQVLLEQALALEPNNQTALMMLAANEFMNVRYQQAIDLWVQLLDSDQQGLDRVSIINSINQAKQFIQ</sequence>
<evidence type="ECO:0000256" key="3">
    <source>
        <dbReference type="ARBA" id="ARBA00022803"/>
    </source>
</evidence>
<keyword evidence="5" id="KW-0472">Membrane</keyword>
<dbReference type="InterPro" id="IPR019734">
    <property type="entry name" value="TPR_rpt"/>
</dbReference>
<name>A0A5J6WI86_MORMI</name>
<feature type="domain" description="Cytochrome c-type biogenesis protein H TPR" evidence="6">
    <location>
        <begin position="58"/>
        <end position="184"/>
    </location>
</feature>
<evidence type="ECO:0000256" key="4">
    <source>
        <dbReference type="PROSITE-ProRule" id="PRU00339"/>
    </source>
</evidence>
<keyword evidence="5" id="KW-1133">Transmembrane helix</keyword>
<keyword evidence="8" id="KW-1185">Reference proteome</keyword>
<evidence type="ECO:0000256" key="2">
    <source>
        <dbReference type="ARBA" id="ARBA00022748"/>
    </source>
</evidence>
<feature type="transmembrane region" description="Helical" evidence="5">
    <location>
        <begin position="20"/>
        <end position="39"/>
    </location>
</feature>
<keyword evidence="2" id="KW-0201">Cytochrome c-type biogenesis</keyword>
<evidence type="ECO:0000313" key="7">
    <source>
        <dbReference type="EMBL" id="QFI37304.1"/>
    </source>
</evidence>
<dbReference type="Proteomes" id="UP000327424">
    <property type="component" value="Chromosome"/>
</dbReference>
<dbReference type="SUPFAM" id="SSF48452">
    <property type="entry name" value="TPR-like"/>
    <property type="match status" value="1"/>
</dbReference>
<accession>A0A5J6WI86</accession>
<proteinExistence type="predicted"/>
<dbReference type="InterPro" id="IPR051263">
    <property type="entry name" value="C-type_cytochrome_biogenesis"/>
</dbReference>
<dbReference type="PROSITE" id="PS50293">
    <property type="entry name" value="TPR_REGION"/>
    <property type="match status" value="1"/>
</dbReference>
<evidence type="ECO:0000256" key="5">
    <source>
        <dbReference type="SAM" id="Phobius"/>
    </source>
</evidence>
<feature type="repeat" description="TPR" evidence="4">
    <location>
        <begin position="84"/>
        <end position="117"/>
    </location>
</feature>
<evidence type="ECO:0000313" key="8">
    <source>
        <dbReference type="Proteomes" id="UP000327424"/>
    </source>
</evidence>
<dbReference type="PROSITE" id="PS50005">
    <property type="entry name" value="TPR"/>
    <property type="match status" value="1"/>
</dbReference>
<dbReference type="OrthoDB" id="9776053at2"/>
<dbReference type="PANTHER" id="PTHR47870">
    <property type="entry name" value="CYTOCHROME C-TYPE BIOGENESIS PROTEIN CCMH"/>
    <property type="match status" value="1"/>
</dbReference>
<dbReference type="PANTHER" id="PTHR47870:SF1">
    <property type="entry name" value="CYTOCHROME C-TYPE BIOGENESIS PROTEIN CCMH"/>
    <property type="match status" value="1"/>
</dbReference>
<organism evidence="7 8">
    <name type="scientific">Moritella marina ATCC 15381</name>
    <dbReference type="NCBI Taxonomy" id="1202962"/>
    <lineage>
        <taxon>Bacteria</taxon>
        <taxon>Pseudomonadati</taxon>
        <taxon>Pseudomonadota</taxon>
        <taxon>Gammaproteobacteria</taxon>
        <taxon>Alteromonadales</taxon>
        <taxon>Moritellaceae</taxon>
        <taxon>Moritella</taxon>
    </lineage>
</organism>